<evidence type="ECO:0000313" key="4">
    <source>
        <dbReference type="Proteomes" id="UP001360560"/>
    </source>
</evidence>
<evidence type="ECO:0000256" key="1">
    <source>
        <dbReference type="SAM" id="MobiDB-lite"/>
    </source>
</evidence>
<evidence type="ECO:0008006" key="5">
    <source>
        <dbReference type="Google" id="ProtNLM"/>
    </source>
</evidence>
<keyword evidence="4" id="KW-1185">Reference proteome</keyword>
<feature type="transmembrane region" description="Helical" evidence="2">
    <location>
        <begin position="122"/>
        <end position="142"/>
    </location>
</feature>
<evidence type="ECO:0000256" key="2">
    <source>
        <dbReference type="SAM" id="Phobius"/>
    </source>
</evidence>
<feature type="transmembrane region" description="Helical" evidence="2">
    <location>
        <begin position="154"/>
        <end position="178"/>
    </location>
</feature>
<comment type="caution">
    <text evidence="3">The sequence shown here is derived from an EMBL/GenBank/DDBJ whole genome shotgun (WGS) entry which is preliminary data.</text>
</comment>
<dbReference type="AlphaFoldDB" id="A0AAV5QIN5"/>
<reference evidence="3 4" key="1">
    <citation type="journal article" date="2023" name="Elife">
        <title>Identification of key yeast species and microbe-microbe interactions impacting larval growth of Drosophila in the wild.</title>
        <authorList>
            <person name="Mure A."/>
            <person name="Sugiura Y."/>
            <person name="Maeda R."/>
            <person name="Honda K."/>
            <person name="Sakurai N."/>
            <person name="Takahashi Y."/>
            <person name="Watada M."/>
            <person name="Katoh T."/>
            <person name="Gotoh A."/>
            <person name="Gotoh Y."/>
            <person name="Taniguchi I."/>
            <person name="Nakamura K."/>
            <person name="Hayashi T."/>
            <person name="Katayama T."/>
            <person name="Uemura T."/>
            <person name="Hattori Y."/>
        </authorList>
    </citation>
    <scope>NUCLEOTIDE SEQUENCE [LARGE SCALE GENOMIC DNA]</scope>
    <source>
        <strain evidence="3 4">SC-9</strain>
    </source>
</reference>
<feature type="compositionally biased region" description="Low complexity" evidence="1">
    <location>
        <begin position="53"/>
        <end position="62"/>
    </location>
</feature>
<keyword evidence="2" id="KW-1133">Transmembrane helix</keyword>
<feature type="compositionally biased region" description="Low complexity" evidence="1">
    <location>
        <begin position="202"/>
        <end position="222"/>
    </location>
</feature>
<feature type="region of interest" description="Disordered" evidence="1">
    <location>
        <begin position="21"/>
        <end position="66"/>
    </location>
</feature>
<evidence type="ECO:0000313" key="3">
    <source>
        <dbReference type="EMBL" id="GMM34662.1"/>
    </source>
</evidence>
<sequence length="299" mass="33028">MSQTSKSFDQWQEIASQGNIFSDAKPSSNNRNNHNNNKIFSHQPKTSEQIPKSSNSNNNNNNTGFSLFNSRSSTLNQYPLDFSVVSETTSFKHDVTVPSSQTTTTETTPDGGLNKELEARKIFYNIFFWAGFRLVTNTVSHIPMFEGLMKSNIVIYYSLLGLDILFGYNIIFGLVVLFRNINPAPINISVINGKKDVENPLTNKNPAPSSSSSSSKTATTAANDKQQPLNILKPAGSSMFNKKSVIDNSRSDNPATALKPTSLFSTVPKPETKSAPSTFMPSPKYYYQMGAFNQAKKSF</sequence>
<dbReference type="Proteomes" id="UP001360560">
    <property type="component" value="Unassembled WGS sequence"/>
</dbReference>
<keyword evidence="2" id="KW-0812">Transmembrane</keyword>
<feature type="compositionally biased region" description="Polar residues" evidence="1">
    <location>
        <begin position="38"/>
        <end position="52"/>
    </location>
</feature>
<accession>A0AAV5QIN5</accession>
<protein>
    <recommendedName>
        <fullName evidence="5">Nucleoporin POM34</fullName>
    </recommendedName>
</protein>
<feature type="region of interest" description="Disordered" evidence="1">
    <location>
        <begin position="197"/>
        <end position="280"/>
    </location>
</feature>
<gene>
    <name evidence="3" type="ORF">DASC09_019870</name>
</gene>
<organism evidence="3 4">
    <name type="scientific">Saccharomycopsis crataegensis</name>
    <dbReference type="NCBI Taxonomy" id="43959"/>
    <lineage>
        <taxon>Eukaryota</taxon>
        <taxon>Fungi</taxon>
        <taxon>Dikarya</taxon>
        <taxon>Ascomycota</taxon>
        <taxon>Saccharomycotina</taxon>
        <taxon>Saccharomycetes</taxon>
        <taxon>Saccharomycopsidaceae</taxon>
        <taxon>Saccharomycopsis</taxon>
    </lineage>
</organism>
<proteinExistence type="predicted"/>
<dbReference type="RefSeq" id="XP_064851662.1">
    <property type="nucleotide sequence ID" value="XM_064995590.1"/>
</dbReference>
<keyword evidence="2" id="KW-0472">Membrane</keyword>
<feature type="compositionally biased region" description="Polar residues" evidence="1">
    <location>
        <begin position="238"/>
        <end position="254"/>
    </location>
</feature>
<dbReference type="EMBL" id="BTFZ01000003">
    <property type="protein sequence ID" value="GMM34662.1"/>
    <property type="molecule type" value="Genomic_DNA"/>
</dbReference>
<dbReference type="GeneID" id="90072641"/>
<name>A0AAV5QIN5_9ASCO</name>